<protein>
    <submittedName>
        <fullName evidence="2">Mannitol 1-phosphate dehydrogenase</fullName>
    </submittedName>
</protein>
<proteinExistence type="predicted"/>
<evidence type="ECO:0000256" key="1">
    <source>
        <dbReference type="SAM" id="MobiDB-lite"/>
    </source>
</evidence>
<accession>A0A5K1K574</accession>
<organism evidence="2">
    <name type="scientific">Ganoderma boninense</name>
    <dbReference type="NCBI Taxonomy" id="34458"/>
    <lineage>
        <taxon>Eukaryota</taxon>
        <taxon>Fungi</taxon>
        <taxon>Dikarya</taxon>
        <taxon>Basidiomycota</taxon>
        <taxon>Agaricomycotina</taxon>
        <taxon>Agaricomycetes</taxon>
        <taxon>Polyporales</taxon>
        <taxon>Polyporaceae</taxon>
        <taxon>Ganoderma</taxon>
    </lineage>
</organism>
<sequence length="543" mass="60712">MSDNLTTAQLLSHLKGCEECGYYVGAPVMCKGQTDGSKKGFWYEKCLNNAQPTPDSCNFFGWRPDIQRGKLTGGKKTPCPGFLCRQGKPNSSNVECTFGVCVRCCRHLQARLKIVRSCSISDHRKGVVYPAAELHESKEDMATHRRGRGRPKKRQAPESITTQKSTIEREGEGHSKVVTPSRAPPKHKSHATPTGPLYQARMSALDAEHRLAVEHQAERARQDSANAFLHKVTLRWWSTNGAKAESAELFVDNPSAFHPKDHPHLVDRYHCDTQIFQYYDSKKRVWHTGSRFSAARDLKKLSDDDLCYRSEGVTSGEGMPGVSKKRPPPEEPLADDTPRRHLPSFAQFPNTPQSISRHADSPAPTDPPASGSSAFSEGTDVDPFFNAFDFDFTPPTFNKGARTFAGINDTEPRLPALFPADPDITQSPTSSFTTPPIQPSPDIDLDSAPRGRGSNPWPWRYVCDMAAGFAAIRRLEDANPPMTTRDAFQDVFKVEFKSTTYGDQWRAWRAAGLVAGERDCWIQYGRTEPGEWLTFMRSWCQRC</sequence>
<reference evidence="2" key="1">
    <citation type="submission" date="2019-10" db="EMBL/GenBank/DDBJ databases">
        <authorList>
            <person name="Nor Muhammad N."/>
        </authorList>
    </citation>
    <scope>NUCLEOTIDE SEQUENCE</scope>
</reference>
<feature type="compositionally biased region" description="Polar residues" evidence="1">
    <location>
        <begin position="347"/>
        <end position="356"/>
    </location>
</feature>
<dbReference type="EMBL" id="LR729026">
    <property type="protein sequence ID" value="VWP01004.1"/>
    <property type="molecule type" value="Genomic_DNA"/>
</dbReference>
<gene>
    <name evidence="2" type="primary">Q5GFD3</name>
</gene>
<feature type="region of interest" description="Disordered" evidence="1">
    <location>
        <begin position="135"/>
        <end position="195"/>
    </location>
</feature>
<feature type="region of interest" description="Disordered" evidence="1">
    <location>
        <begin position="412"/>
        <end position="450"/>
    </location>
</feature>
<feature type="compositionally biased region" description="Basic residues" evidence="1">
    <location>
        <begin position="144"/>
        <end position="154"/>
    </location>
</feature>
<feature type="compositionally biased region" description="Basic and acidic residues" evidence="1">
    <location>
        <begin position="166"/>
        <end position="175"/>
    </location>
</feature>
<evidence type="ECO:0000313" key="2">
    <source>
        <dbReference type="EMBL" id="VWP01004.1"/>
    </source>
</evidence>
<feature type="region of interest" description="Disordered" evidence="1">
    <location>
        <begin position="311"/>
        <end position="378"/>
    </location>
</feature>
<name>A0A5K1K574_9APHY</name>
<dbReference type="AlphaFoldDB" id="A0A5K1K574"/>
<feature type="compositionally biased region" description="Low complexity" evidence="1">
    <location>
        <begin position="424"/>
        <end position="435"/>
    </location>
</feature>